<feature type="domain" description="Thymidylate kinase-like" evidence="14">
    <location>
        <begin position="27"/>
        <end position="217"/>
    </location>
</feature>
<evidence type="ECO:0000256" key="11">
    <source>
        <dbReference type="ARBA" id="ARBA00057735"/>
    </source>
</evidence>
<dbReference type="AlphaFoldDB" id="A0A4Q9VN81"/>
<evidence type="ECO:0000256" key="5">
    <source>
        <dbReference type="ARBA" id="ARBA00022727"/>
    </source>
</evidence>
<dbReference type="GO" id="GO:0006235">
    <property type="term" value="P:dTTP biosynthetic process"/>
    <property type="evidence" value="ECO:0007669"/>
    <property type="project" value="UniProtKB-UniRule"/>
</dbReference>
<evidence type="ECO:0000256" key="7">
    <source>
        <dbReference type="ARBA" id="ARBA00022777"/>
    </source>
</evidence>
<keyword evidence="7 12" id="KW-0418">Kinase</keyword>
<dbReference type="GO" id="GO:0004798">
    <property type="term" value="F:dTMP kinase activity"/>
    <property type="evidence" value="ECO:0007669"/>
    <property type="project" value="UniProtKB-UniRule"/>
</dbReference>
<dbReference type="InterPro" id="IPR027417">
    <property type="entry name" value="P-loop_NTPase"/>
</dbReference>
<name>A0A4Q9VN81_9HYPH</name>
<dbReference type="GO" id="GO:0005829">
    <property type="term" value="C:cytosol"/>
    <property type="evidence" value="ECO:0007669"/>
    <property type="project" value="TreeGrafter"/>
</dbReference>
<evidence type="ECO:0000256" key="10">
    <source>
        <dbReference type="ARBA" id="ARBA00048743"/>
    </source>
</evidence>
<dbReference type="PANTHER" id="PTHR10344">
    <property type="entry name" value="THYMIDYLATE KINASE"/>
    <property type="match status" value="1"/>
</dbReference>
<comment type="function">
    <text evidence="11 12">Phosphorylation of dTMP to form dTDP in both de novo and salvage pathways of dTTP synthesis.</text>
</comment>
<evidence type="ECO:0000313" key="15">
    <source>
        <dbReference type="EMBL" id="TBW37003.1"/>
    </source>
</evidence>
<feature type="binding site" evidence="12">
    <location>
        <begin position="29"/>
        <end position="36"/>
    </location>
    <ligand>
        <name>ATP</name>
        <dbReference type="ChEBI" id="CHEBI:30616"/>
    </ligand>
</feature>
<feature type="region of interest" description="Disordered" evidence="13">
    <location>
        <begin position="1"/>
        <end position="36"/>
    </location>
</feature>
<accession>A0A4Q9VN81</accession>
<evidence type="ECO:0000256" key="3">
    <source>
        <dbReference type="ARBA" id="ARBA00017144"/>
    </source>
</evidence>
<dbReference type="Proteomes" id="UP000292781">
    <property type="component" value="Unassembled WGS sequence"/>
</dbReference>
<protein>
    <recommendedName>
        <fullName evidence="3 12">Thymidylate kinase</fullName>
        <ecNumber evidence="2 12">2.7.4.9</ecNumber>
    </recommendedName>
    <alternativeName>
        <fullName evidence="9 12">dTMP kinase</fullName>
    </alternativeName>
</protein>
<evidence type="ECO:0000256" key="4">
    <source>
        <dbReference type="ARBA" id="ARBA00022679"/>
    </source>
</evidence>
<dbReference type="Pfam" id="PF02223">
    <property type="entry name" value="Thymidylate_kin"/>
    <property type="match status" value="1"/>
</dbReference>
<dbReference type="HAMAP" id="MF_00165">
    <property type="entry name" value="Thymidylate_kinase"/>
    <property type="match status" value="1"/>
</dbReference>
<evidence type="ECO:0000313" key="16">
    <source>
        <dbReference type="Proteomes" id="UP000292781"/>
    </source>
</evidence>
<keyword evidence="8 12" id="KW-0067">ATP-binding</keyword>
<evidence type="ECO:0000256" key="2">
    <source>
        <dbReference type="ARBA" id="ARBA00012980"/>
    </source>
</evidence>
<keyword evidence="6 12" id="KW-0547">Nucleotide-binding</keyword>
<dbReference type="NCBIfam" id="TIGR00041">
    <property type="entry name" value="DTMP_kinase"/>
    <property type="match status" value="1"/>
</dbReference>
<organism evidence="15 16">
    <name type="scientific">Siculibacillus lacustris</name>
    <dbReference type="NCBI Taxonomy" id="1549641"/>
    <lineage>
        <taxon>Bacteria</taxon>
        <taxon>Pseudomonadati</taxon>
        <taxon>Pseudomonadota</taxon>
        <taxon>Alphaproteobacteria</taxon>
        <taxon>Hyphomicrobiales</taxon>
        <taxon>Ancalomicrobiaceae</taxon>
        <taxon>Siculibacillus</taxon>
    </lineage>
</organism>
<dbReference type="GO" id="GO:0006233">
    <property type="term" value="P:dTDP biosynthetic process"/>
    <property type="evidence" value="ECO:0007669"/>
    <property type="project" value="InterPro"/>
</dbReference>
<reference evidence="15 16" key="1">
    <citation type="submission" date="2019-02" db="EMBL/GenBank/DDBJ databases">
        <title>Siculibacillus lacustris gen. nov., sp. nov., a new rosette-forming bacterium isolated from a freshwater crater lake (Lake St. Ana, Romania).</title>
        <authorList>
            <person name="Felfoldi T."/>
            <person name="Marton Z."/>
            <person name="Szabo A."/>
            <person name="Mentes A."/>
            <person name="Boka K."/>
            <person name="Marialigeti K."/>
            <person name="Mathe I."/>
            <person name="Koncz M."/>
            <person name="Schumann P."/>
            <person name="Toth E."/>
        </authorList>
    </citation>
    <scope>NUCLEOTIDE SEQUENCE [LARGE SCALE GENOMIC DNA]</scope>
    <source>
        <strain evidence="15 16">SA-279</strain>
    </source>
</reference>
<dbReference type="EC" id="2.7.4.9" evidence="2 12"/>
<sequence length="233" mass="24266">MSGPSEPPPAGAEAPDRPIRRGRFVTFEGGEGTGKSTQIARLADRLRAGGLDVVATREPGGSPGAECVRHVLLSGGAEAFGPLAEAILFAAARADHVDTTIRPALDRGAWVLSDRFYDSARVYQGADGAVPAATLAALEDAAVGDTRPDLTVLLDLRADIGLARAAARRGAATVDRFEREAVAVHEARRLAFLKLAGAEPERFLVVDAARDAAAVAEAVWNGLCSRLGRPTAP</sequence>
<dbReference type="Gene3D" id="3.40.50.300">
    <property type="entry name" value="P-loop containing nucleotide triphosphate hydrolases"/>
    <property type="match status" value="1"/>
</dbReference>
<comment type="similarity">
    <text evidence="1 12">Belongs to the thymidylate kinase family.</text>
</comment>
<dbReference type="SUPFAM" id="SSF52540">
    <property type="entry name" value="P-loop containing nucleoside triphosphate hydrolases"/>
    <property type="match status" value="1"/>
</dbReference>
<evidence type="ECO:0000256" key="8">
    <source>
        <dbReference type="ARBA" id="ARBA00022840"/>
    </source>
</evidence>
<dbReference type="EMBL" id="SJFN01000017">
    <property type="protein sequence ID" value="TBW37003.1"/>
    <property type="molecule type" value="Genomic_DNA"/>
</dbReference>
<keyword evidence="16" id="KW-1185">Reference proteome</keyword>
<comment type="caution">
    <text evidence="15">The sequence shown here is derived from an EMBL/GenBank/DDBJ whole genome shotgun (WGS) entry which is preliminary data.</text>
</comment>
<gene>
    <name evidence="12" type="primary">tmk</name>
    <name evidence="15" type="ORF">EYW49_12695</name>
</gene>
<dbReference type="OrthoDB" id="9774907at2"/>
<dbReference type="InterPro" id="IPR018094">
    <property type="entry name" value="Thymidylate_kinase"/>
</dbReference>
<dbReference type="CDD" id="cd01672">
    <property type="entry name" value="TMPK"/>
    <property type="match status" value="1"/>
</dbReference>
<dbReference type="RefSeq" id="WP_131309952.1">
    <property type="nucleotide sequence ID" value="NZ_SJFN01000017.1"/>
</dbReference>
<dbReference type="GO" id="GO:0006227">
    <property type="term" value="P:dUDP biosynthetic process"/>
    <property type="evidence" value="ECO:0007669"/>
    <property type="project" value="TreeGrafter"/>
</dbReference>
<comment type="catalytic activity">
    <reaction evidence="10 12">
        <text>dTMP + ATP = dTDP + ADP</text>
        <dbReference type="Rhea" id="RHEA:13517"/>
        <dbReference type="ChEBI" id="CHEBI:30616"/>
        <dbReference type="ChEBI" id="CHEBI:58369"/>
        <dbReference type="ChEBI" id="CHEBI:63528"/>
        <dbReference type="ChEBI" id="CHEBI:456216"/>
        <dbReference type="EC" id="2.7.4.9"/>
    </reaction>
</comment>
<feature type="compositionally biased region" description="Pro residues" evidence="13">
    <location>
        <begin position="1"/>
        <end position="10"/>
    </location>
</feature>
<evidence type="ECO:0000256" key="6">
    <source>
        <dbReference type="ARBA" id="ARBA00022741"/>
    </source>
</evidence>
<evidence type="ECO:0000256" key="9">
    <source>
        <dbReference type="ARBA" id="ARBA00029962"/>
    </source>
</evidence>
<keyword evidence="5 12" id="KW-0545">Nucleotide biosynthesis</keyword>
<keyword evidence="4 12" id="KW-0808">Transferase</keyword>
<evidence type="ECO:0000256" key="1">
    <source>
        <dbReference type="ARBA" id="ARBA00009776"/>
    </source>
</evidence>
<dbReference type="GO" id="GO:0005524">
    <property type="term" value="F:ATP binding"/>
    <property type="evidence" value="ECO:0007669"/>
    <property type="project" value="UniProtKB-UniRule"/>
</dbReference>
<dbReference type="InterPro" id="IPR039430">
    <property type="entry name" value="Thymidylate_kin-like_dom"/>
</dbReference>
<proteinExistence type="inferred from homology"/>
<dbReference type="PANTHER" id="PTHR10344:SF4">
    <property type="entry name" value="UMP-CMP KINASE 2, MITOCHONDRIAL"/>
    <property type="match status" value="1"/>
</dbReference>
<evidence type="ECO:0000256" key="13">
    <source>
        <dbReference type="SAM" id="MobiDB-lite"/>
    </source>
</evidence>
<dbReference type="FunFam" id="3.40.50.300:FF:000225">
    <property type="entry name" value="Thymidylate kinase"/>
    <property type="match status" value="1"/>
</dbReference>
<evidence type="ECO:0000259" key="14">
    <source>
        <dbReference type="Pfam" id="PF02223"/>
    </source>
</evidence>
<evidence type="ECO:0000256" key="12">
    <source>
        <dbReference type="HAMAP-Rule" id="MF_00165"/>
    </source>
</evidence>